<feature type="domain" description="Reverse transcriptase" evidence="2">
    <location>
        <begin position="348"/>
        <end position="622"/>
    </location>
</feature>
<dbReference type="Bgee" id="ENSAMXG00000043574">
    <property type="expression patterns" value="Expressed in head kidney and 14 other cell types or tissues"/>
</dbReference>
<dbReference type="Pfam" id="PF00078">
    <property type="entry name" value="RVT_1"/>
    <property type="match status" value="1"/>
</dbReference>
<dbReference type="InterPro" id="IPR036691">
    <property type="entry name" value="Endo/exonu/phosph_ase_sf"/>
</dbReference>
<dbReference type="GeneTree" id="ENSGT01150000286986"/>
<feature type="signal peptide" evidence="1">
    <location>
        <begin position="1"/>
        <end position="22"/>
    </location>
</feature>
<organism evidence="3 4">
    <name type="scientific">Astyanax mexicanus</name>
    <name type="common">Blind cave fish</name>
    <name type="synonym">Astyanax fasciatus mexicanus</name>
    <dbReference type="NCBI Taxonomy" id="7994"/>
    <lineage>
        <taxon>Eukaryota</taxon>
        <taxon>Metazoa</taxon>
        <taxon>Chordata</taxon>
        <taxon>Craniata</taxon>
        <taxon>Vertebrata</taxon>
        <taxon>Euteleostomi</taxon>
        <taxon>Actinopterygii</taxon>
        <taxon>Neopterygii</taxon>
        <taxon>Teleostei</taxon>
        <taxon>Ostariophysi</taxon>
        <taxon>Characiformes</taxon>
        <taxon>Characoidei</taxon>
        <taxon>Acestrorhamphidae</taxon>
        <taxon>Acestrorhamphinae</taxon>
        <taxon>Astyanax</taxon>
    </lineage>
</organism>
<keyword evidence="1" id="KW-0732">Signal</keyword>
<evidence type="ECO:0000313" key="3">
    <source>
        <dbReference type="Ensembl" id="ENSAMXP00000027278.1"/>
    </source>
</evidence>
<reference evidence="3" key="3">
    <citation type="submission" date="2025-08" db="UniProtKB">
        <authorList>
            <consortium name="Ensembl"/>
        </authorList>
    </citation>
    <scope>IDENTIFICATION</scope>
</reference>
<dbReference type="PANTHER" id="PTHR33332">
    <property type="entry name" value="REVERSE TRANSCRIPTASE DOMAIN-CONTAINING PROTEIN"/>
    <property type="match status" value="1"/>
</dbReference>
<evidence type="ECO:0000313" key="4">
    <source>
        <dbReference type="Proteomes" id="UP000018467"/>
    </source>
</evidence>
<proteinExistence type="predicted"/>
<sequence>MLILLMILQICCLLFLLNFIIAGDFNIHIDNPKDNYARELYDVFDSFELSQHVTGSTHCHGHTLDLVISKGLNISASIKDVALSDHYCVFFEMWTSIHSETRQIRYKKRQINDMTAELFVSKVCSAPCKPSDSVDTLLDSFNSKTARVLDEIAPVRVKTMPCKQKAPWRNDAAVQLQKRECRKAERRWRKTKLHIHKEIFKDRLCDYNKIMCTCRQTYFSSIINNNINNSKVLFTVVDRLTNSPIYMTPELVSTERCNEFAKFFNTKIHNIRQAISTSLSTKEPMCSPKPCKSIIVNICQFSTINEEVLIDTVSHLRSSTCSLDTLPTKFLKNVFYSISEDILQIVNTSLMSGVFPNALKTAVVKPLLKKKNLDTNLLNNYRPISNLPFIGKIIEKIVFKQIMHFLSINNCLDQFQSGFRPNHSTETALIKVINDIRLNTDSGKMSILLLLDLSAAFDTIDHNILIDRLENRVGISGTVLKWFSSYLQGRKYFVEMENNVSETVPVTCGVPQGSILGPLLFNLYMIPLGEIMRDYGISYHSYADDTQIYMALCPNNYGPIDSLCKCLEQINKWMGQNFLQLNKDKTEIILFGNSNERHRLAAYLDSKSLKSKELVRNLGVQMDSDLTFNSHVKAVTKSAFYHLKNINKIRDLLSKADLEKLIHAFISSRIDYCNGLLTGLPKKTIKQLQLIQNSAARVLTRSKRMEQITPILKSLHWIPVCYRIDFKVLLLVYKCVNGAGPAYLSDVLQQYEPSRTLRSSGTGQLELPKVKTKHGEAAFSYYAALKWNQLTESIRRAPTLNMFKSRLKTYMFDQAFSSA</sequence>
<evidence type="ECO:0000256" key="1">
    <source>
        <dbReference type="SAM" id="SignalP"/>
    </source>
</evidence>
<reference evidence="4" key="1">
    <citation type="submission" date="2013-03" db="EMBL/GenBank/DDBJ databases">
        <authorList>
            <person name="Jeffery W."/>
            <person name="Warren W."/>
            <person name="Wilson R.K."/>
        </authorList>
    </citation>
    <scope>NUCLEOTIDE SEQUENCE</scope>
    <source>
        <strain evidence="4">female</strain>
    </source>
</reference>
<name>A0A3B1IBU2_ASTMX</name>
<dbReference type="SUPFAM" id="SSF56219">
    <property type="entry name" value="DNase I-like"/>
    <property type="match status" value="1"/>
</dbReference>
<dbReference type="Ensembl" id="ENSAMXT00000052724.1">
    <property type="protein sequence ID" value="ENSAMXP00000027278.1"/>
    <property type="gene ID" value="ENSAMXG00000043574.1"/>
</dbReference>
<keyword evidence="4" id="KW-1185">Reference proteome</keyword>
<dbReference type="Gene3D" id="3.60.10.10">
    <property type="entry name" value="Endonuclease/exonuclease/phosphatase"/>
    <property type="match status" value="1"/>
</dbReference>
<dbReference type="InterPro" id="IPR000477">
    <property type="entry name" value="RT_dom"/>
</dbReference>
<dbReference type="CDD" id="cd01650">
    <property type="entry name" value="RT_nLTR_like"/>
    <property type="match status" value="1"/>
</dbReference>
<dbReference type="AlphaFoldDB" id="A0A3B1IBU2"/>
<protein>
    <recommendedName>
        <fullName evidence="2">Reverse transcriptase domain-containing protein</fullName>
    </recommendedName>
</protein>
<reference evidence="3" key="4">
    <citation type="submission" date="2025-09" db="UniProtKB">
        <authorList>
            <consortium name="Ensembl"/>
        </authorList>
    </citation>
    <scope>IDENTIFICATION</scope>
</reference>
<accession>A0A3B1IBU2</accession>
<evidence type="ECO:0000259" key="2">
    <source>
        <dbReference type="PROSITE" id="PS50878"/>
    </source>
</evidence>
<dbReference type="InterPro" id="IPR043502">
    <property type="entry name" value="DNA/RNA_pol_sf"/>
</dbReference>
<dbReference type="PROSITE" id="PS50878">
    <property type="entry name" value="RT_POL"/>
    <property type="match status" value="1"/>
</dbReference>
<feature type="chain" id="PRO_5017251276" description="Reverse transcriptase domain-containing protein" evidence="1">
    <location>
        <begin position="23"/>
        <end position="819"/>
    </location>
</feature>
<dbReference type="SUPFAM" id="SSF56672">
    <property type="entry name" value="DNA/RNA polymerases"/>
    <property type="match status" value="1"/>
</dbReference>
<dbReference type="Proteomes" id="UP000018467">
    <property type="component" value="Unassembled WGS sequence"/>
</dbReference>
<dbReference type="InParanoid" id="A0A3B1IBU2"/>
<reference evidence="4" key="2">
    <citation type="journal article" date="2014" name="Nat. Commun.">
        <title>The cavefish genome reveals candidate genes for eye loss.</title>
        <authorList>
            <person name="McGaugh S.E."/>
            <person name="Gross J.B."/>
            <person name="Aken B."/>
            <person name="Blin M."/>
            <person name="Borowsky R."/>
            <person name="Chalopin D."/>
            <person name="Hinaux H."/>
            <person name="Jeffery W.R."/>
            <person name="Keene A."/>
            <person name="Ma L."/>
            <person name="Minx P."/>
            <person name="Murphy D."/>
            <person name="O'Quin K.E."/>
            <person name="Retaux S."/>
            <person name="Rohner N."/>
            <person name="Searle S.M."/>
            <person name="Stahl B.A."/>
            <person name="Tabin C."/>
            <person name="Volff J.N."/>
            <person name="Yoshizawa M."/>
            <person name="Warren W.C."/>
        </authorList>
    </citation>
    <scope>NUCLEOTIDE SEQUENCE [LARGE SCALE GENOMIC DNA]</scope>
    <source>
        <strain evidence="4">female</strain>
    </source>
</reference>